<feature type="compositionally biased region" description="Polar residues" evidence="2">
    <location>
        <begin position="964"/>
        <end position="974"/>
    </location>
</feature>
<dbReference type="InterPro" id="IPR036612">
    <property type="entry name" value="KH_dom_type_1_sf"/>
</dbReference>
<evidence type="ECO:0000259" key="3">
    <source>
        <dbReference type="Pfam" id="PF00013"/>
    </source>
</evidence>
<dbReference type="EMBL" id="CAJNOQ010000282">
    <property type="protein sequence ID" value="CAF0782067.1"/>
    <property type="molecule type" value="Genomic_DNA"/>
</dbReference>
<feature type="region of interest" description="Disordered" evidence="2">
    <location>
        <begin position="964"/>
        <end position="1027"/>
    </location>
</feature>
<evidence type="ECO:0000313" key="5">
    <source>
        <dbReference type="EMBL" id="CAF0882340.1"/>
    </source>
</evidence>
<dbReference type="EMBL" id="CAJOBC010000282">
    <property type="protein sequence ID" value="CAF3565503.1"/>
    <property type="molecule type" value="Genomic_DNA"/>
</dbReference>
<feature type="region of interest" description="Disordered" evidence="2">
    <location>
        <begin position="1"/>
        <end position="116"/>
    </location>
</feature>
<feature type="compositionally biased region" description="Polar residues" evidence="2">
    <location>
        <begin position="782"/>
        <end position="796"/>
    </location>
</feature>
<feature type="region of interest" description="Disordered" evidence="2">
    <location>
        <begin position="551"/>
        <end position="573"/>
    </location>
</feature>
<sequence length="1027" mass="119085">MSEEASSDNNKSRSDPTQEQEVKQENVQQPIKENENENKTTAPIEENKNNEENKINEEKTSTKTEEQSTDDKQENVQITKEKPELILNEKEENEFDDHKKEEKDHQNPTQTETLSPAPVKKFNFIQDIRYSCENIERDKVIEKFSKYEFSSVYACSIRFLIFTPQQKKLFGYRHQDINGSFTELGNNFGVKIYPGYQSFHKQSYKIFGTETNVQKCLQDILSKLFVNDRQYQRENRYNELDRSRTTNDEEKQLQSTAPTQSTTVTKDDSLITSLDATSPSVEPSVKQSQLKSEEKTTDDTKSIQQHAFVTTLSSDESIQEQIIVSGKEQPEQQVEVGETKSEEIKPTNEQSQEKTSEEKIPSTENINSTLTSDEQKEKSSHVDNSEIKQTISERREEIPQYHPVEKKTSMTFTYLLLKEVVDLWKRSSYFIGILQQRLNVTIQRPGPKFGERQYELQITGDTIDSIADTCIRITAFLQHELGQEPEIYKDHPNPNVKTPASSGDQQDKIMSEDEPHLSTSVFPQRLTNNYNRYEQSHQQRSEVRFHTDQNRTGYPFQQQPPFSNSVYEQQPQQQRRFDYNNAQQQFHPSSQQYQHQQHLHESQQQIYHPSQQHQRGYQQQQFDTAILIRTECVARVIGKGGVNLKYIHNRCHLHNIEVEPKDPSRRKEYIRCDLSGDQHSITDAILMIRDMLKRDGPDAVKELPDFHPHRFTEQQFNEQQQYYSLSPEYSTQLPPSHFQASSNNPFATPYISHIYRTDLTAKPLDFSSNSQTQPQQQQGSSYTFNKNNLNKTNGQIPQFDFVHQPTSGKKDKRQSESFEFVGLSSTGNQDSYELQHQQSSLSNSSSTSPHHKTKRSCPETKEIPTGTDEGYWISQVHLVQLNEHDRQEFQNILNKIEKIKIEEDKMKSKPHQQPHSSSYRLRKQNYPTQVFHRQRAQTTIPSSNGFDFNLKQHNQPQHFDILTSEDNQNKSIQKTGDLVTSSTPSSSVVEQLSSNVNTTSNDENVNKQQEQKSTTLKQDEGEKATGE</sequence>
<feature type="compositionally biased region" description="Polar residues" evidence="2">
    <location>
        <begin position="998"/>
        <end position="1016"/>
    </location>
</feature>
<feature type="compositionally biased region" description="Low complexity" evidence="2">
    <location>
        <begin position="835"/>
        <end position="848"/>
    </location>
</feature>
<dbReference type="InterPro" id="IPR004088">
    <property type="entry name" value="KH_dom_type_1"/>
</dbReference>
<dbReference type="CDD" id="cd00105">
    <property type="entry name" value="KH-I"/>
    <property type="match status" value="1"/>
</dbReference>
<dbReference type="Proteomes" id="UP000663829">
    <property type="component" value="Unassembled WGS sequence"/>
</dbReference>
<comment type="caution">
    <text evidence="4">The sequence shown here is derived from an EMBL/GenBank/DDBJ whole genome shotgun (WGS) entry which is preliminary data.</text>
</comment>
<reference evidence="4" key="1">
    <citation type="submission" date="2021-02" db="EMBL/GenBank/DDBJ databases">
        <authorList>
            <person name="Nowell W R."/>
        </authorList>
    </citation>
    <scope>NUCLEOTIDE SEQUENCE</scope>
</reference>
<organism evidence="4 8">
    <name type="scientific">Didymodactylos carnosus</name>
    <dbReference type="NCBI Taxonomy" id="1234261"/>
    <lineage>
        <taxon>Eukaryota</taxon>
        <taxon>Metazoa</taxon>
        <taxon>Spiralia</taxon>
        <taxon>Gnathifera</taxon>
        <taxon>Rotifera</taxon>
        <taxon>Eurotatoria</taxon>
        <taxon>Bdelloidea</taxon>
        <taxon>Philodinida</taxon>
        <taxon>Philodinidae</taxon>
        <taxon>Didymodactylos</taxon>
    </lineage>
</organism>
<dbReference type="EMBL" id="CAJOBA010002970">
    <property type="protein sequence ID" value="CAF3665926.1"/>
    <property type="molecule type" value="Genomic_DNA"/>
</dbReference>
<feature type="compositionally biased region" description="Basic and acidic residues" evidence="2">
    <location>
        <begin position="1017"/>
        <end position="1027"/>
    </location>
</feature>
<feature type="domain" description="K Homology" evidence="3">
    <location>
        <begin position="626"/>
        <end position="690"/>
    </location>
</feature>
<dbReference type="PROSITE" id="PS50084">
    <property type="entry name" value="KH_TYPE_1"/>
    <property type="match status" value="1"/>
</dbReference>
<protein>
    <recommendedName>
        <fullName evidence="3">K Homology domain-containing protein</fullName>
    </recommendedName>
</protein>
<feature type="compositionally biased region" description="Basic and acidic residues" evidence="2">
    <location>
        <begin position="236"/>
        <end position="252"/>
    </location>
</feature>
<feature type="compositionally biased region" description="Polar residues" evidence="2">
    <location>
        <begin position="495"/>
        <end position="504"/>
    </location>
</feature>
<dbReference type="GO" id="GO:0003723">
    <property type="term" value="F:RNA binding"/>
    <property type="evidence" value="ECO:0007669"/>
    <property type="project" value="UniProtKB-UniRule"/>
</dbReference>
<feature type="region of interest" description="Disordered" evidence="2">
    <location>
        <begin position="585"/>
        <end position="618"/>
    </location>
</feature>
<feature type="region of interest" description="Disordered" evidence="2">
    <location>
        <begin position="764"/>
        <end position="867"/>
    </location>
</feature>
<evidence type="ECO:0000256" key="2">
    <source>
        <dbReference type="SAM" id="MobiDB-lite"/>
    </source>
</evidence>
<evidence type="ECO:0000313" key="8">
    <source>
        <dbReference type="Proteomes" id="UP000663829"/>
    </source>
</evidence>
<accession>A0A813RC80</accession>
<dbReference type="Gene3D" id="3.30.1370.10">
    <property type="entry name" value="K Homology domain, type 1"/>
    <property type="match status" value="1"/>
</dbReference>
<evidence type="ECO:0000313" key="6">
    <source>
        <dbReference type="EMBL" id="CAF3565503.1"/>
    </source>
</evidence>
<dbReference type="Proteomes" id="UP000681722">
    <property type="component" value="Unassembled WGS sequence"/>
</dbReference>
<evidence type="ECO:0000313" key="4">
    <source>
        <dbReference type="EMBL" id="CAF0782067.1"/>
    </source>
</evidence>
<dbReference type="OrthoDB" id="10010426at2759"/>
<dbReference type="AlphaFoldDB" id="A0A813RC80"/>
<feature type="compositionally biased region" description="Polar residues" evidence="2">
    <location>
        <begin position="253"/>
        <end position="290"/>
    </location>
</feature>
<feature type="compositionally biased region" description="Low complexity" evidence="2">
    <location>
        <begin position="767"/>
        <end position="781"/>
    </location>
</feature>
<feature type="compositionally biased region" description="Basic and acidic residues" evidence="2">
    <location>
        <begin position="373"/>
        <end position="402"/>
    </location>
</feature>
<feature type="compositionally biased region" description="Basic and acidic residues" evidence="2">
    <location>
        <begin position="45"/>
        <end position="106"/>
    </location>
</feature>
<feature type="compositionally biased region" description="Basic and acidic residues" evidence="2">
    <location>
        <begin position="505"/>
        <end position="516"/>
    </location>
</feature>
<dbReference type="SUPFAM" id="SSF54791">
    <property type="entry name" value="Eukaryotic type KH-domain (KH-domain type I)"/>
    <property type="match status" value="1"/>
</dbReference>
<feature type="compositionally biased region" description="Low complexity" evidence="2">
    <location>
        <begin position="978"/>
        <end position="997"/>
    </location>
</feature>
<keyword evidence="1" id="KW-0694">RNA-binding</keyword>
<proteinExistence type="predicted"/>
<evidence type="ECO:0000256" key="1">
    <source>
        <dbReference type="PROSITE-ProRule" id="PRU00117"/>
    </source>
</evidence>
<dbReference type="Pfam" id="PF00013">
    <property type="entry name" value="KH_1"/>
    <property type="match status" value="1"/>
</dbReference>
<feature type="compositionally biased region" description="Polar residues" evidence="2">
    <location>
        <begin position="823"/>
        <end position="834"/>
    </location>
</feature>
<feature type="region of interest" description="Disordered" evidence="2">
    <location>
        <begin position="236"/>
        <end position="302"/>
    </location>
</feature>
<feature type="compositionally biased region" description="Basic and acidic residues" evidence="2">
    <location>
        <begin position="291"/>
        <end position="301"/>
    </location>
</feature>
<keyword evidence="8" id="KW-1185">Reference proteome</keyword>
<dbReference type="Proteomes" id="UP000677228">
    <property type="component" value="Unassembled WGS sequence"/>
</dbReference>
<feature type="region of interest" description="Disordered" evidence="2">
    <location>
        <begin position="325"/>
        <end position="402"/>
    </location>
</feature>
<feature type="compositionally biased region" description="Basic and acidic residues" evidence="2">
    <location>
        <begin position="337"/>
        <end position="361"/>
    </location>
</feature>
<feature type="region of interest" description="Disordered" evidence="2">
    <location>
        <begin position="484"/>
        <end position="522"/>
    </location>
</feature>
<name>A0A813RC80_9BILA</name>
<feature type="region of interest" description="Disordered" evidence="2">
    <location>
        <begin position="903"/>
        <end position="922"/>
    </location>
</feature>
<feature type="compositionally biased region" description="Basic and acidic residues" evidence="2">
    <location>
        <begin position="10"/>
        <end position="24"/>
    </location>
</feature>
<evidence type="ECO:0000313" key="7">
    <source>
        <dbReference type="EMBL" id="CAF3665926.1"/>
    </source>
</evidence>
<dbReference type="Proteomes" id="UP000682733">
    <property type="component" value="Unassembled WGS sequence"/>
</dbReference>
<gene>
    <name evidence="4" type="ORF">GPM918_LOCUS2527</name>
    <name evidence="5" type="ORF">OVA965_LOCUS8687</name>
    <name evidence="6" type="ORF">SRO942_LOCUS2527</name>
    <name evidence="7" type="ORF">TMI583_LOCUS8683</name>
</gene>
<feature type="compositionally biased region" description="Polar residues" evidence="2">
    <location>
        <begin position="362"/>
        <end position="372"/>
    </location>
</feature>
<dbReference type="EMBL" id="CAJNOK010002969">
    <property type="protein sequence ID" value="CAF0882340.1"/>
    <property type="molecule type" value="Genomic_DNA"/>
</dbReference>